<dbReference type="AlphaFoldDB" id="A0A438GZ83"/>
<evidence type="ECO:0000313" key="3">
    <source>
        <dbReference type="Proteomes" id="UP000288805"/>
    </source>
</evidence>
<name>A0A438GZ83_VITVI</name>
<organism evidence="2 3">
    <name type="scientific">Vitis vinifera</name>
    <name type="common">Grape</name>
    <dbReference type="NCBI Taxonomy" id="29760"/>
    <lineage>
        <taxon>Eukaryota</taxon>
        <taxon>Viridiplantae</taxon>
        <taxon>Streptophyta</taxon>
        <taxon>Embryophyta</taxon>
        <taxon>Tracheophyta</taxon>
        <taxon>Spermatophyta</taxon>
        <taxon>Magnoliopsida</taxon>
        <taxon>eudicotyledons</taxon>
        <taxon>Gunneridae</taxon>
        <taxon>Pentapetalae</taxon>
        <taxon>rosids</taxon>
        <taxon>Vitales</taxon>
        <taxon>Vitaceae</taxon>
        <taxon>Viteae</taxon>
        <taxon>Vitis</taxon>
    </lineage>
</organism>
<dbReference type="Proteomes" id="UP000288805">
    <property type="component" value="Unassembled WGS sequence"/>
</dbReference>
<evidence type="ECO:0000313" key="2">
    <source>
        <dbReference type="EMBL" id="RVW77584.1"/>
    </source>
</evidence>
<proteinExistence type="predicted"/>
<dbReference type="EMBL" id="QGNW01000311">
    <property type="protein sequence ID" value="RVW77584.1"/>
    <property type="molecule type" value="Genomic_DNA"/>
</dbReference>
<protein>
    <submittedName>
        <fullName evidence="2">Uncharacterized protein</fullName>
    </submittedName>
</protein>
<feature type="region of interest" description="Disordered" evidence="1">
    <location>
        <begin position="1"/>
        <end position="27"/>
    </location>
</feature>
<reference evidence="2 3" key="1">
    <citation type="journal article" date="2018" name="PLoS Genet.">
        <title>Population sequencing reveals clonal diversity and ancestral inbreeding in the grapevine cultivar Chardonnay.</title>
        <authorList>
            <person name="Roach M.J."/>
            <person name="Johnson D.L."/>
            <person name="Bohlmann J."/>
            <person name="van Vuuren H.J."/>
            <person name="Jones S.J."/>
            <person name="Pretorius I.S."/>
            <person name="Schmidt S.A."/>
            <person name="Borneman A.R."/>
        </authorList>
    </citation>
    <scope>NUCLEOTIDE SEQUENCE [LARGE SCALE GENOMIC DNA]</scope>
    <source>
        <strain evidence="3">cv. Chardonnay</strain>
        <tissue evidence="2">Leaf</tissue>
    </source>
</reference>
<evidence type="ECO:0000256" key="1">
    <source>
        <dbReference type="SAM" id="MobiDB-lite"/>
    </source>
</evidence>
<sequence>MEPSRSKASSESAAEEDLSGFGLKQPVYSELDAKSDLGRKPSQWMQSPAS</sequence>
<comment type="caution">
    <text evidence="2">The sequence shown here is derived from an EMBL/GenBank/DDBJ whole genome shotgun (WGS) entry which is preliminary data.</text>
</comment>
<accession>A0A438GZ83</accession>
<gene>
    <name evidence="2" type="ORF">CK203_050291</name>
</gene>